<dbReference type="EMBL" id="JAGYWB010000011">
    <property type="protein sequence ID" value="KAI0503808.1"/>
    <property type="molecule type" value="Genomic_DNA"/>
</dbReference>
<organism evidence="1 2">
    <name type="scientific">Dendrobium nobile</name>
    <name type="common">Orchid</name>
    <dbReference type="NCBI Taxonomy" id="94219"/>
    <lineage>
        <taxon>Eukaryota</taxon>
        <taxon>Viridiplantae</taxon>
        <taxon>Streptophyta</taxon>
        <taxon>Embryophyta</taxon>
        <taxon>Tracheophyta</taxon>
        <taxon>Spermatophyta</taxon>
        <taxon>Magnoliopsida</taxon>
        <taxon>Liliopsida</taxon>
        <taxon>Asparagales</taxon>
        <taxon>Orchidaceae</taxon>
        <taxon>Epidendroideae</taxon>
        <taxon>Malaxideae</taxon>
        <taxon>Dendrobiinae</taxon>
        <taxon>Dendrobium</taxon>
    </lineage>
</organism>
<proteinExistence type="predicted"/>
<dbReference type="Proteomes" id="UP000829196">
    <property type="component" value="Unassembled WGS sequence"/>
</dbReference>
<accession>A0A8T3B407</accession>
<evidence type="ECO:0000313" key="1">
    <source>
        <dbReference type="EMBL" id="KAI0503808.1"/>
    </source>
</evidence>
<protein>
    <submittedName>
        <fullName evidence="1">Uncharacterized protein</fullName>
    </submittedName>
</protein>
<evidence type="ECO:0000313" key="2">
    <source>
        <dbReference type="Proteomes" id="UP000829196"/>
    </source>
</evidence>
<dbReference type="AlphaFoldDB" id="A0A8T3B407"/>
<reference evidence="1" key="1">
    <citation type="journal article" date="2022" name="Front. Genet.">
        <title>Chromosome-Scale Assembly of the Dendrobium nobile Genome Provides Insights Into the Molecular Mechanism of the Biosynthesis of the Medicinal Active Ingredient of Dendrobium.</title>
        <authorList>
            <person name="Xu Q."/>
            <person name="Niu S.-C."/>
            <person name="Li K.-L."/>
            <person name="Zheng P.-J."/>
            <person name="Zhang X.-J."/>
            <person name="Jia Y."/>
            <person name="Liu Y."/>
            <person name="Niu Y.-X."/>
            <person name="Yu L.-H."/>
            <person name="Chen D.-F."/>
            <person name="Zhang G.-Q."/>
        </authorList>
    </citation>
    <scope>NUCLEOTIDE SEQUENCE</scope>
    <source>
        <tissue evidence="1">Leaf</tissue>
    </source>
</reference>
<keyword evidence="2" id="KW-1185">Reference proteome</keyword>
<gene>
    <name evidence="1" type="ORF">KFK09_014751</name>
</gene>
<sequence length="88" mass="10221">MEKKIYASHVSNQNNGFIIAVTNLITEENMRVLRWDSSKAYVLKCAKLQRVSPRELLRHDLIEMWTFRDGDDNLCLIIGTKLDLNLSL</sequence>
<name>A0A8T3B407_DENNO</name>
<comment type="caution">
    <text evidence="1">The sequence shown here is derived from an EMBL/GenBank/DDBJ whole genome shotgun (WGS) entry which is preliminary data.</text>
</comment>